<reference evidence="7" key="1">
    <citation type="journal article" date="2021" name="PeerJ">
        <title>Extensive microbial diversity within the chicken gut microbiome revealed by metagenomics and culture.</title>
        <authorList>
            <person name="Gilroy R."/>
            <person name="Ravi A."/>
            <person name="Getino M."/>
            <person name="Pursley I."/>
            <person name="Horton D.L."/>
            <person name="Alikhan N.F."/>
            <person name="Baker D."/>
            <person name="Gharbi K."/>
            <person name="Hall N."/>
            <person name="Watson M."/>
            <person name="Adriaenssens E.M."/>
            <person name="Foster-Nyarko E."/>
            <person name="Jarju S."/>
            <person name="Secka A."/>
            <person name="Antonio M."/>
            <person name="Oren A."/>
            <person name="Chaudhuri R.R."/>
            <person name="La Ragione R."/>
            <person name="Hildebrand F."/>
            <person name="Pallen M.J."/>
        </authorList>
    </citation>
    <scope>NUCLEOTIDE SEQUENCE</scope>
    <source>
        <strain evidence="7">ChiHjej13B12-24818</strain>
    </source>
</reference>
<feature type="region of interest" description="Disordered" evidence="5">
    <location>
        <begin position="1"/>
        <end position="39"/>
    </location>
</feature>
<proteinExistence type="inferred from homology"/>
<evidence type="ECO:0000259" key="6">
    <source>
        <dbReference type="Pfam" id="PF19320"/>
    </source>
</evidence>
<comment type="caution">
    <text evidence="7">The sequence shown here is derived from an EMBL/GenBank/DDBJ whole genome shotgun (WGS) entry which is preliminary data.</text>
</comment>
<sequence length="583" mass="63189">MQGAPRGFRPPDGARAPSAARDDARTPSAARPGESGPLILQSTTVEPSTSLWEQVFPATTWASVLGGRTVTVTVEGGRATLLGARDGQRTELGRITAGRRAVSLAELEQDWLWVEPDGGGVDSVTWSIEADLALPPVTVVVPTYRREQDAVAQVRRFTQMGVVDAVVVIDQAGTLESHGDFQRLLAQQETIHLVTQPNLGGSGGYARGMHEASQNPASAVLFSDDDAVISEESLRRMLTYQSLAGRPTIVGTPLFSSQEPSRLITHTEAVEPGVFQWKAADRVRGSVDLAGTTPADWTFLSQRVMANYTGWWGTLFPPGTAAELGLPVPLFLKWDDAEYGLRATARGYDHAVLPGTAVHHPPWNAYRTQMTWTARVLHRNRLAIAAAYGAGRGVIGSSLIHQLKHILAGHLLTAELWEEGIAAFRAGPDWLGSDLQHARTDGAQVVADWYERWGAAPELTPTHASPLPLVPALLRALVRLVRRDGPPRVVLAVPADAVHWRTTLGADAVVVTEAQGAPLSGFMVSGSASRRALARTLRSHAAMAWRWAALRRRYHRALPRHTTAERWTELFTAPPDDETTGTR</sequence>
<comment type="similarity">
    <text evidence="2">Belongs to the glycosyltransferase 2 family.</text>
</comment>
<feature type="domain" description="Galactofuranosyltransferase-2 C-terminal" evidence="6">
    <location>
        <begin position="464"/>
        <end position="572"/>
    </location>
</feature>
<dbReference type="Pfam" id="PF13641">
    <property type="entry name" value="Glyco_tranf_2_3"/>
    <property type="match status" value="1"/>
</dbReference>
<feature type="compositionally biased region" description="Low complexity" evidence="5">
    <location>
        <begin position="10"/>
        <end position="19"/>
    </location>
</feature>
<accession>A0A9D2RQ64</accession>
<dbReference type="AlphaFoldDB" id="A0A9D2RQ64"/>
<dbReference type="InterPro" id="IPR045699">
    <property type="entry name" value="GlfT2_C"/>
</dbReference>
<comment type="pathway">
    <text evidence="1">Cell wall biogenesis; cell wall polysaccharide biosynthesis.</text>
</comment>
<dbReference type="Proteomes" id="UP000823823">
    <property type="component" value="Unassembled WGS sequence"/>
</dbReference>
<keyword evidence="3" id="KW-0328">Glycosyltransferase</keyword>
<name>A0A9D2RQ64_9MICO</name>
<dbReference type="SUPFAM" id="SSF53448">
    <property type="entry name" value="Nucleotide-diphospho-sugar transferases"/>
    <property type="match status" value="1"/>
</dbReference>
<evidence type="ECO:0000256" key="4">
    <source>
        <dbReference type="ARBA" id="ARBA00022679"/>
    </source>
</evidence>
<reference evidence="7" key="2">
    <citation type="submission" date="2021-04" db="EMBL/GenBank/DDBJ databases">
        <authorList>
            <person name="Gilroy R."/>
        </authorList>
    </citation>
    <scope>NUCLEOTIDE SEQUENCE</scope>
    <source>
        <strain evidence="7">ChiHjej13B12-24818</strain>
    </source>
</reference>
<evidence type="ECO:0000256" key="3">
    <source>
        <dbReference type="ARBA" id="ARBA00022676"/>
    </source>
</evidence>
<gene>
    <name evidence="7" type="ORF">H9786_08885</name>
</gene>
<evidence type="ECO:0000313" key="7">
    <source>
        <dbReference type="EMBL" id="HJB10627.1"/>
    </source>
</evidence>
<dbReference type="PANTHER" id="PTHR43179:SF12">
    <property type="entry name" value="GALACTOFURANOSYLTRANSFERASE GLFT2"/>
    <property type="match status" value="1"/>
</dbReference>
<keyword evidence="4" id="KW-0808">Transferase</keyword>
<dbReference type="Pfam" id="PF19320">
    <property type="entry name" value="GlfT2_domain3"/>
    <property type="match status" value="1"/>
</dbReference>
<dbReference type="EMBL" id="DWZH01000066">
    <property type="protein sequence ID" value="HJB10627.1"/>
    <property type="molecule type" value="Genomic_DNA"/>
</dbReference>
<evidence type="ECO:0000256" key="1">
    <source>
        <dbReference type="ARBA" id="ARBA00004776"/>
    </source>
</evidence>
<dbReference type="PANTHER" id="PTHR43179">
    <property type="entry name" value="RHAMNOSYLTRANSFERASE WBBL"/>
    <property type="match status" value="1"/>
</dbReference>
<dbReference type="Gene3D" id="3.90.550.60">
    <property type="match status" value="1"/>
</dbReference>
<organism evidence="7 8">
    <name type="scientific">Candidatus Brachybacterium merdavium</name>
    <dbReference type="NCBI Taxonomy" id="2838513"/>
    <lineage>
        <taxon>Bacteria</taxon>
        <taxon>Bacillati</taxon>
        <taxon>Actinomycetota</taxon>
        <taxon>Actinomycetes</taxon>
        <taxon>Micrococcales</taxon>
        <taxon>Dermabacteraceae</taxon>
        <taxon>Brachybacterium</taxon>
    </lineage>
</organism>
<evidence type="ECO:0000313" key="8">
    <source>
        <dbReference type="Proteomes" id="UP000823823"/>
    </source>
</evidence>
<evidence type="ECO:0000256" key="5">
    <source>
        <dbReference type="SAM" id="MobiDB-lite"/>
    </source>
</evidence>
<protein>
    <submittedName>
        <fullName evidence="7">Glycosyltransferase family 2 protein</fullName>
    </submittedName>
</protein>
<dbReference type="GO" id="GO:0016757">
    <property type="term" value="F:glycosyltransferase activity"/>
    <property type="evidence" value="ECO:0007669"/>
    <property type="project" value="UniProtKB-KW"/>
</dbReference>
<dbReference type="InterPro" id="IPR029044">
    <property type="entry name" value="Nucleotide-diphossugar_trans"/>
</dbReference>
<evidence type="ECO:0000256" key="2">
    <source>
        <dbReference type="ARBA" id="ARBA00006739"/>
    </source>
</evidence>